<keyword evidence="2" id="KW-1185">Reference proteome</keyword>
<name>A0ACD0NTH7_9BASI</name>
<sequence>MLLPSPHRLGSLVFPLDVLSPDGFHFRSPPPTYSLPPSLLSTFESRHPPISLHLPAPEHAFLLRRDRRTACSLRVCLHVCARTPLALLHPHIYSGRLKGGRRGRKKKRIKDPPSPNYGIIRVVTGWMSYFLIHPIRWGKRRRSVAGRRHESVHLLPAEIPVGQRRSHDGQRDFSLRPNHL</sequence>
<evidence type="ECO:0000313" key="2">
    <source>
        <dbReference type="Proteomes" id="UP000245626"/>
    </source>
</evidence>
<protein>
    <submittedName>
        <fullName evidence="1">Uncharacterized protein</fullName>
    </submittedName>
</protein>
<accession>A0ACD0NTH7</accession>
<dbReference type="Proteomes" id="UP000245626">
    <property type="component" value="Unassembled WGS sequence"/>
</dbReference>
<gene>
    <name evidence="1" type="ORF">IE53DRAFT_161681</name>
</gene>
<organism evidence="1 2">
    <name type="scientific">Violaceomyces palustris</name>
    <dbReference type="NCBI Taxonomy" id="1673888"/>
    <lineage>
        <taxon>Eukaryota</taxon>
        <taxon>Fungi</taxon>
        <taxon>Dikarya</taxon>
        <taxon>Basidiomycota</taxon>
        <taxon>Ustilaginomycotina</taxon>
        <taxon>Ustilaginomycetes</taxon>
        <taxon>Violaceomycetales</taxon>
        <taxon>Violaceomycetaceae</taxon>
        <taxon>Violaceomyces</taxon>
    </lineage>
</organism>
<dbReference type="EMBL" id="KZ820092">
    <property type="protein sequence ID" value="PWN49142.1"/>
    <property type="molecule type" value="Genomic_DNA"/>
</dbReference>
<proteinExistence type="predicted"/>
<evidence type="ECO:0000313" key="1">
    <source>
        <dbReference type="EMBL" id="PWN49142.1"/>
    </source>
</evidence>
<reference evidence="1 2" key="1">
    <citation type="journal article" date="2018" name="Mol. Biol. Evol.">
        <title>Broad Genomic Sampling Reveals a Smut Pathogenic Ancestry of the Fungal Clade Ustilaginomycotina.</title>
        <authorList>
            <person name="Kijpornyongpan T."/>
            <person name="Mondo S.J."/>
            <person name="Barry K."/>
            <person name="Sandor L."/>
            <person name="Lee J."/>
            <person name="Lipzen A."/>
            <person name="Pangilinan J."/>
            <person name="LaButti K."/>
            <person name="Hainaut M."/>
            <person name="Henrissat B."/>
            <person name="Grigoriev I.V."/>
            <person name="Spatafora J.W."/>
            <person name="Aime M.C."/>
        </authorList>
    </citation>
    <scope>NUCLEOTIDE SEQUENCE [LARGE SCALE GENOMIC DNA]</scope>
    <source>
        <strain evidence="1 2">SA 807</strain>
    </source>
</reference>